<gene>
    <name evidence="1" type="ORF">PSAL_021980</name>
</gene>
<reference evidence="1 2" key="1">
    <citation type="submission" date="2020-08" db="EMBL/GenBank/DDBJ databases">
        <title>Genome sequence of Rhodobacteraceae bacterium Lw-13e.</title>
        <authorList>
            <person name="Poehlein A."/>
            <person name="Wolter L."/>
            <person name="Daniel R."/>
            <person name="Brinkhoff T."/>
        </authorList>
    </citation>
    <scope>NUCLEOTIDE SEQUENCE [LARGE SCALE GENOMIC DNA]</scope>
    <source>
        <strain evidence="1 2">Lw-13e</strain>
    </source>
</reference>
<keyword evidence="2" id="KW-1185">Reference proteome</keyword>
<accession>A0A418SL24</accession>
<dbReference type="OrthoDB" id="564699at2"/>
<protein>
    <recommendedName>
        <fullName evidence="3">DUF2793 domain-containing protein</fullName>
    </recommendedName>
</protein>
<name>A0A418SL24_9RHOB</name>
<dbReference type="InterPro" id="IPR021251">
    <property type="entry name" value="DUF2793"/>
</dbReference>
<dbReference type="AlphaFoldDB" id="A0A418SL24"/>
<dbReference type="Proteomes" id="UP000283786">
    <property type="component" value="Chromosome"/>
</dbReference>
<dbReference type="CDD" id="cd19958">
    <property type="entry name" value="pyocin_knob"/>
    <property type="match status" value="1"/>
</dbReference>
<sequence>MPDTSAILSLPYILPSQAQKHVTHNEALQLLDTLVQLTVLDRSLAIPPVSPAEGDRHVVGAGAAEDWVGQDNAIATYDTGSWVFQTPKPGWRAWLLGEDCEIIWRDGAWKDASDLPLHLAELGISASADSINRLSVSAPATLLSHAGNGHQLKINKAATGETASLLYQSNWSGRAEMGLSGSDEISVKVSPDGSSWTTALVIDPADGSLSGEAIQSHGGDDTPGRVLTVGAFGLGDSGDGLAAPSDDADLCEAAGFYSFTAAGSNCPEADPSGASLMVMRGGDSSARQVYVAEDGQRVWCRGYSGGGWLPWVEMFTQASIVGTVSQTEGAVTGAVVESGSNGHGEYIRWADGTQFCTNGNAAISTNPASFTGTVTSIDGGKLKIGRWF</sequence>
<evidence type="ECO:0000313" key="1">
    <source>
        <dbReference type="EMBL" id="QPM90955.1"/>
    </source>
</evidence>
<dbReference type="RefSeq" id="WP_119837691.1">
    <property type="nucleotide sequence ID" value="NZ_CP060436.1"/>
</dbReference>
<evidence type="ECO:0000313" key="2">
    <source>
        <dbReference type="Proteomes" id="UP000283786"/>
    </source>
</evidence>
<dbReference type="Pfam" id="PF10983">
    <property type="entry name" value="DUF2793"/>
    <property type="match status" value="1"/>
</dbReference>
<proteinExistence type="predicted"/>
<dbReference type="KEGG" id="palw:PSAL_021980"/>
<dbReference type="EMBL" id="CP060436">
    <property type="protein sequence ID" value="QPM90955.1"/>
    <property type="molecule type" value="Genomic_DNA"/>
</dbReference>
<evidence type="ECO:0008006" key="3">
    <source>
        <dbReference type="Google" id="ProtNLM"/>
    </source>
</evidence>
<organism evidence="1 2">
    <name type="scientific">Pseudooceanicola algae</name>
    <dbReference type="NCBI Taxonomy" id="1537215"/>
    <lineage>
        <taxon>Bacteria</taxon>
        <taxon>Pseudomonadati</taxon>
        <taxon>Pseudomonadota</taxon>
        <taxon>Alphaproteobacteria</taxon>
        <taxon>Rhodobacterales</taxon>
        <taxon>Paracoccaceae</taxon>
        <taxon>Pseudooceanicola</taxon>
    </lineage>
</organism>